<dbReference type="STRING" id="227321.Q5B322"/>
<dbReference type="eggNOG" id="ENOG502S3CD">
    <property type="taxonomic scope" value="Eukaryota"/>
</dbReference>
<dbReference type="EMBL" id="BN001303">
    <property type="protein sequence ID" value="CBF76181.1"/>
    <property type="molecule type" value="Genomic_DNA"/>
</dbReference>
<reference evidence="6" key="1">
    <citation type="journal article" date="2005" name="Nature">
        <title>Sequencing of Aspergillus nidulans and comparative analysis with A. fumigatus and A. oryzae.</title>
        <authorList>
            <person name="Galagan J.E."/>
            <person name="Calvo S.E."/>
            <person name="Cuomo C."/>
            <person name="Ma L.J."/>
            <person name="Wortman J.R."/>
            <person name="Batzoglou S."/>
            <person name="Lee S.I."/>
            <person name="Basturkmen M."/>
            <person name="Spevak C.C."/>
            <person name="Clutterbuck J."/>
            <person name="Kapitonov V."/>
            <person name="Jurka J."/>
            <person name="Scazzocchio C."/>
            <person name="Farman M."/>
            <person name="Butler J."/>
            <person name="Purcell S."/>
            <person name="Harris S."/>
            <person name="Braus G.H."/>
            <person name="Draht O."/>
            <person name="Busch S."/>
            <person name="D'Enfert C."/>
            <person name="Bouchier C."/>
            <person name="Goldman G.H."/>
            <person name="Bell-Pedersen D."/>
            <person name="Griffiths-Jones S."/>
            <person name="Doonan J.H."/>
            <person name="Yu J."/>
            <person name="Vienken K."/>
            <person name="Pain A."/>
            <person name="Freitag M."/>
            <person name="Selker E.U."/>
            <person name="Archer D.B."/>
            <person name="Penalva M.A."/>
            <person name="Oakley B.R."/>
            <person name="Momany M."/>
            <person name="Tanaka T."/>
            <person name="Kumagai T."/>
            <person name="Asai K."/>
            <person name="Machida M."/>
            <person name="Nierman W.C."/>
            <person name="Denning D.W."/>
            <person name="Caddick M."/>
            <person name="Hynes M."/>
            <person name="Paoletti M."/>
            <person name="Fischer R."/>
            <person name="Miller B."/>
            <person name="Dyer P."/>
            <person name="Sachs M.S."/>
            <person name="Osmani S.A."/>
            <person name="Birren B.W."/>
        </authorList>
    </citation>
    <scope>NUCLEOTIDE SEQUENCE [LARGE SCALE GENOMIC DNA]</scope>
    <source>
        <strain evidence="6">FGSC A4 / ATCC 38163 / CBS 112.46 / NRRL 194 / M139</strain>
    </source>
</reference>
<dbReference type="InterPro" id="IPR050757">
    <property type="entry name" value="Collagen_mod_GT25"/>
</dbReference>
<dbReference type="KEGG" id="ani:ANIA_05058"/>
<accession>C8V823</accession>
<keyword evidence="4" id="KW-1133">Transmembrane helix</keyword>
<dbReference type="HOGENOM" id="CLU_548630_0_0_1"/>
<evidence type="ECO:0000313" key="6">
    <source>
        <dbReference type="Proteomes" id="UP000000560"/>
    </source>
</evidence>
<evidence type="ECO:0008006" key="7">
    <source>
        <dbReference type="Google" id="ProtNLM"/>
    </source>
</evidence>
<evidence type="ECO:0000256" key="4">
    <source>
        <dbReference type="SAM" id="Phobius"/>
    </source>
</evidence>
<sequence>MPTRLRLIYLIAGALVLFAFLHLFQGPELSPTSAFLPRDTAGNNTLGFQQIFALSQHPSWRTRGLDAAANLTGLQITIPPQPPVDDRLVEAFANIQGDPWDTQHPSPGASKAWLAHLDLLKHVYQSEIETALILEDDVDWDIALRNQMMNISTAVRNLTRAPETDRSPYSLEWDVLWLGHCGERWDESIETIVFNDTHVCPHEDYRGFWPDEIALLPDLKRTVYRSNSPVCTFAYAVTHKGARRILESLGAGQGEAFDVQLQIECHSQRLTCVSVVPEVFHQYFPPAQFGVKSDVDIGNNKGDGPVEETFESVMGSTENILHSARCRALWGSDSYSVLDLLWSISAISKRSGYDVERRSITIRYWVITLPKKDSSEMPILPTRTTCMMSFELFRPSNLALLFANVFSRPQPQKFVVPACRNENATAVTQYTSGRDGFDAPKVHPINATTYDWWWFDAIQQPVPTEDGGQSQAHIVITFYNLGSEVLTEQFPKRLAEW</sequence>
<evidence type="ECO:0000256" key="1">
    <source>
        <dbReference type="ARBA" id="ARBA00006721"/>
    </source>
</evidence>
<keyword evidence="3" id="KW-0808">Transferase</keyword>
<evidence type="ECO:0000256" key="2">
    <source>
        <dbReference type="ARBA" id="ARBA00022676"/>
    </source>
</evidence>
<accession>Q5B322</accession>
<evidence type="ECO:0000256" key="3">
    <source>
        <dbReference type="ARBA" id="ARBA00022679"/>
    </source>
</evidence>
<keyword evidence="6" id="KW-1185">Reference proteome</keyword>
<dbReference type="CAZy" id="GT25">
    <property type="family name" value="Glycosyltransferase Family 25"/>
</dbReference>
<dbReference type="InParanoid" id="Q5B322"/>
<reference evidence="6" key="2">
    <citation type="journal article" date="2009" name="Fungal Genet. Biol.">
        <title>The 2008 update of the Aspergillus nidulans genome annotation: a community effort.</title>
        <authorList>
            <person name="Wortman J.R."/>
            <person name="Gilsenan J.M."/>
            <person name="Joardar V."/>
            <person name="Deegan J."/>
            <person name="Clutterbuck J."/>
            <person name="Andersen M.R."/>
            <person name="Archer D."/>
            <person name="Bencina M."/>
            <person name="Braus G."/>
            <person name="Coutinho P."/>
            <person name="von Dohren H."/>
            <person name="Doonan J."/>
            <person name="Driessen A.J."/>
            <person name="Durek P."/>
            <person name="Espeso E."/>
            <person name="Fekete E."/>
            <person name="Flipphi M."/>
            <person name="Estrada C.G."/>
            <person name="Geysens S."/>
            <person name="Goldman G."/>
            <person name="de Groot P.W."/>
            <person name="Hansen K."/>
            <person name="Harris S.D."/>
            <person name="Heinekamp T."/>
            <person name="Helmstaedt K."/>
            <person name="Henrissat B."/>
            <person name="Hofmann G."/>
            <person name="Homan T."/>
            <person name="Horio T."/>
            <person name="Horiuchi H."/>
            <person name="James S."/>
            <person name="Jones M."/>
            <person name="Karaffa L."/>
            <person name="Karanyi Z."/>
            <person name="Kato M."/>
            <person name="Keller N."/>
            <person name="Kelly D.E."/>
            <person name="Kiel J.A."/>
            <person name="Kim J.M."/>
            <person name="van der Klei I.J."/>
            <person name="Klis F.M."/>
            <person name="Kovalchuk A."/>
            <person name="Krasevec N."/>
            <person name="Kubicek C.P."/>
            <person name="Liu B."/>
            <person name="Maccabe A."/>
            <person name="Meyer V."/>
            <person name="Mirabito P."/>
            <person name="Miskei M."/>
            <person name="Mos M."/>
            <person name="Mullins J."/>
            <person name="Nelson D.R."/>
            <person name="Nielsen J."/>
            <person name="Oakley B.R."/>
            <person name="Osmani S.A."/>
            <person name="Pakula T."/>
            <person name="Paszewski A."/>
            <person name="Paulsen I."/>
            <person name="Pilsyk S."/>
            <person name="Pocsi I."/>
            <person name="Punt P.J."/>
            <person name="Ram A.F."/>
            <person name="Ren Q."/>
            <person name="Robellet X."/>
            <person name="Robson G."/>
            <person name="Seiboth B."/>
            <person name="van Solingen P."/>
            <person name="Specht T."/>
            <person name="Sun J."/>
            <person name="Taheri-Talesh N."/>
            <person name="Takeshita N."/>
            <person name="Ussery D."/>
            <person name="vanKuyk P.A."/>
            <person name="Visser H."/>
            <person name="van de Vondervoort P.J."/>
            <person name="de Vries R.P."/>
            <person name="Walton J."/>
            <person name="Xiang X."/>
            <person name="Xiong Y."/>
            <person name="Zeng A.P."/>
            <person name="Brandt B.W."/>
            <person name="Cornell M.J."/>
            <person name="van den Hondel C.A."/>
            <person name="Visser J."/>
            <person name="Oliver S.G."/>
            <person name="Turner G."/>
        </authorList>
    </citation>
    <scope>GENOME REANNOTATION</scope>
    <source>
        <strain evidence="6">FGSC A4 / ATCC 38163 / CBS 112.46 / NRRL 194 / M139</strain>
    </source>
</reference>
<keyword evidence="2" id="KW-0328">Glycosyltransferase</keyword>
<evidence type="ECO:0000313" key="5">
    <source>
        <dbReference type="EMBL" id="CBF76181.1"/>
    </source>
</evidence>
<proteinExistence type="inferred from homology"/>
<gene>
    <name evidence="5" type="ORF">ANIA_05058</name>
</gene>
<dbReference type="OrthoDB" id="47375at2759"/>
<dbReference type="PANTHER" id="PTHR10730">
    <property type="entry name" value="PROCOLLAGEN-LYSINE,2-OXOGLUTARATE 5-DIOXYGENASE/GLYCOSYLTRANSFERASE 25 FAMILY MEMBER"/>
    <property type="match status" value="1"/>
</dbReference>
<feature type="transmembrane region" description="Helical" evidence="4">
    <location>
        <begin position="7"/>
        <end position="24"/>
    </location>
</feature>
<dbReference type="GeneID" id="2872847"/>
<dbReference type="PANTHER" id="PTHR10730:SF53">
    <property type="entry name" value="GLYCOSYLTRANSFERASE 25 FAMILY MEMBER"/>
    <property type="match status" value="1"/>
</dbReference>
<protein>
    <recommendedName>
        <fullName evidence="7">Glycosyltransferase family 25 protein</fullName>
    </recommendedName>
</protein>
<dbReference type="Proteomes" id="UP000000560">
    <property type="component" value="Chromosome III"/>
</dbReference>
<dbReference type="AlphaFoldDB" id="Q5B322"/>
<comment type="similarity">
    <text evidence="1">Belongs to the glycosyltransferase 25 family.</text>
</comment>
<name>Q5B322_EMENI</name>
<dbReference type="RefSeq" id="XP_662662.1">
    <property type="nucleotide sequence ID" value="XM_657570.1"/>
</dbReference>
<dbReference type="GO" id="GO:0016740">
    <property type="term" value="F:transferase activity"/>
    <property type="evidence" value="ECO:0007669"/>
    <property type="project" value="UniProtKB-KW"/>
</dbReference>
<keyword evidence="4" id="KW-0472">Membrane</keyword>
<keyword evidence="4" id="KW-0812">Transmembrane</keyword>
<organism evidence="5 6">
    <name type="scientific">Emericella nidulans (strain FGSC A4 / ATCC 38163 / CBS 112.46 / NRRL 194 / M139)</name>
    <name type="common">Aspergillus nidulans</name>
    <dbReference type="NCBI Taxonomy" id="227321"/>
    <lineage>
        <taxon>Eukaryota</taxon>
        <taxon>Fungi</taxon>
        <taxon>Dikarya</taxon>
        <taxon>Ascomycota</taxon>
        <taxon>Pezizomycotina</taxon>
        <taxon>Eurotiomycetes</taxon>
        <taxon>Eurotiomycetidae</taxon>
        <taxon>Eurotiales</taxon>
        <taxon>Aspergillaceae</taxon>
        <taxon>Aspergillus</taxon>
        <taxon>Aspergillus subgen. Nidulantes</taxon>
    </lineage>
</organism>